<name>A0A368F4A0_ANCCA</name>
<gene>
    <name evidence="1" type="ORF">ANCCAN_27359</name>
</gene>
<proteinExistence type="predicted"/>
<evidence type="ECO:0000313" key="1">
    <source>
        <dbReference type="EMBL" id="RCN26913.1"/>
    </source>
</evidence>
<reference evidence="1 2" key="1">
    <citation type="submission" date="2014-10" db="EMBL/GenBank/DDBJ databases">
        <title>Draft genome of the hookworm Ancylostoma caninum.</title>
        <authorList>
            <person name="Mitreva M."/>
        </authorList>
    </citation>
    <scope>NUCLEOTIDE SEQUENCE [LARGE SCALE GENOMIC DNA]</scope>
    <source>
        <strain evidence="1 2">Baltimore</strain>
    </source>
</reference>
<evidence type="ECO:0000313" key="2">
    <source>
        <dbReference type="Proteomes" id="UP000252519"/>
    </source>
</evidence>
<dbReference type="EMBL" id="JOJR01005624">
    <property type="protein sequence ID" value="RCN26913.1"/>
    <property type="molecule type" value="Genomic_DNA"/>
</dbReference>
<protein>
    <submittedName>
        <fullName evidence="1">Uncharacterized protein</fullName>
    </submittedName>
</protein>
<comment type="caution">
    <text evidence="1">The sequence shown here is derived from an EMBL/GenBank/DDBJ whole genome shotgun (WGS) entry which is preliminary data.</text>
</comment>
<accession>A0A368F4A0</accession>
<organism evidence="1 2">
    <name type="scientific">Ancylostoma caninum</name>
    <name type="common">Dog hookworm</name>
    <dbReference type="NCBI Taxonomy" id="29170"/>
    <lineage>
        <taxon>Eukaryota</taxon>
        <taxon>Metazoa</taxon>
        <taxon>Ecdysozoa</taxon>
        <taxon>Nematoda</taxon>
        <taxon>Chromadorea</taxon>
        <taxon>Rhabditida</taxon>
        <taxon>Rhabditina</taxon>
        <taxon>Rhabditomorpha</taxon>
        <taxon>Strongyloidea</taxon>
        <taxon>Ancylostomatidae</taxon>
        <taxon>Ancylostomatinae</taxon>
        <taxon>Ancylostoma</taxon>
    </lineage>
</organism>
<dbReference type="AlphaFoldDB" id="A0A368F4A0"/>
<dbReference type="Proteomes" id="UP000252519">
    <property type="component" value="Unassembled WGS sequence"/>
</dbReference>
<keyword evidence="2" id="KW-1185">Reference proteome</keyword>
<sequence>MKKCMSYESCLNAKMTSSVECRQCQEDQTKRKISPTSTTTSPLLSWTTTCRFPGVAVRFFRFGEE</sequence>